<dbReference type="InterPro" id="IPR017926">
    <property type="entry name" value="GATASE"/>
</dbReference>
<dbReference type="PANTHER" id="PTHR42695">
    <property type="entry name" value="GLUTAMINE AMIDOTRANSFERASE YLR126C-RELATED"/>
    <property type="match status" value="1"/>
</dbReference>
<evidence type="ECO:0000313" key="2">
    <source>
        <dbReference type="EMBL" id="SVB05072.1"/>
    </source>
</evidence>
<dbReference type="Pfam" id="PF00117">
    <property type="entry name" value="GATase"/>
    <property type="match status" value="1"/>
</dbReference>
<accession>A0A382AVH4</accession>
<reference evidence="2" key="1">
    <citation type="submission" date="2018-05" db="EMBL/GenBank/DDBJ databases">
        <authorList>
            <person name="Lanie J.A."/>
            <person name="Ng W.-L."/>
            <person name="Kazmierczak K.M."/>
            <person name="Andrzejewski T.M."/>
            <person name="Davidsen T.M."/>
            <person name="Wayne K.J."/>
            <person name="Tettelin H."/>
            <person name="Glass J.I."/>
            <person name="Rusch D."/>
            <person name="Podicherti R."/>
            <person name="Tsui H.-C.T."/>
            <person name="Winkler M.E."/>
        </authorList>
    </citation>
    <scope>NUCLEOTIDE SEQUENCE</scope>
</reference>
<dbReference type="Gene3D" id="3.40.50.880">
    <property type="match status" value="1"/>
</dbReference>
<dbReference type="InterPro" id="IPR029062">
    <property type="entry name" value="Class_I_gatase-like"/>
</dbReference>
<dbReference type="PROSITE" id="PS51273">
    <property type="entry name" value="GATASE_TYPE_1"/>
    <property type="match status" value="1"/>
</dbReference>
<dbReference type="AlphaFoldDB" id="A0A382AVH4"/>
<dbReference type="SUPFAM" id="SSF52317">
    <property type="entry name" value="Class I glutamine amidotransferase-like"/>
    <property type="match status" value="1"/>
</dbReference>
<dbReference type="GO" id="GO:0005829">
    <property type="term" value="C:cytosol"/>
    <property type="evidence" value="ECO:0007669"/>
    <property type="project" value="TreeGrafter"/>
</dbReference>
<proteinExistence type="predicted"/>
<evidence type="ECO:0000259" key="1">
    <source>
        <dbReference type="Pfam" id="PF00117"/>
    </source>
</evidence>
<gene>
    <name evidence="2" type="ORF">METZ01_LOCUS157926</name>
</gene>
<dbReference type="EMBL" id="UINC01026859">
    <property type="protein sequence ID" value="SVB05072.1"/>
    <property type="molecule type" value="Genomic_DNA"/>
</dbReference>
<dbReference type="InterPro" id="IPR044992">
    <property type="entry name" value="ChyE-like"/>
</dbReference>
<dbReference type="PANTHER" id="PTHR42695:SF5">
    <property type="entry name" value="GLUTAMINE AMIDOTRANSFERASE YLR126C-RELATED"/>
    <property type="match status" value="1"/>
</dbReference>
<sequence length="223" mass="25756">MNIDVFNPCSEQSFNRVISKIKKYDGLIWGGSSLNIYNDCIEIRRQISFMKECFKNIRNILALCWGMQVAVTAAGGEVKQSTNGAHIGIAKDIEINENGLKHPLYLLKNKKFNSPAFNFDEVVTLPTGAIHLASNKVNEIQSIEFKFGESSIWGLQYHPEITYDKMISLIKFRKERLINIRKCFNNEEEIENHINIIQKENEVSKKNLRMQELKNWLNFINAN</sequence>
<protein>
    <recommendedName>
        <fullName evidence="1">Glutamine amidotransferase domain-containing protein</fullName>
    </recommendedName>
</protein>
<name>A0A382AVH4_9ZZZZ</name>
<feature type="domain" description="Glutamine amidotransferase" evidence="1">
    <location>
        <begin position="18"/>
        <end position="163"/>
    </location>
</feature>
<organism evidence="2">
    <name type="scientific">marine metagenome</name>
    <dbReference type="NCBI Taxonomy" id="408172"/>
    <lineage>
        <taxon>unclassified sequences</taxon>
        <taxon>metagenomes</taxon>
        <taxon>ecological metagenomes</taxon>
    </lineage>
</organism>